<name>A0A5S6R551_TRIMR</name>
<dbReference type="Proteomes" id="UP000046395">
    <property type="component" value="Unassembled WGS sequence"/>
</dbReference>
<reference evidence="3" key="1">
    <citation type="submission" date="2019-12" db="UniProtKB">
        <authorList>
            <consortium name="WormBaseParasite"/>
        </authorList>
    </citation>
    <scope>IDENTIFICATION</scope>
</reference>
<evidence type="ECO:0000313" key="3">
    <source>
        <dbReference type="WBParaSite" id="TMUE_3000014726.1"/>
    </source>
</evidence>
<organism evidence="2 3">
    <name type="scientific">Trichuris muris</name>
    <name type="common">Mouse whipworm</name>
    <dbReference type="NCBI Taxonomy" id="70415"/>
    <lineage>
        <taxon>Eukaryota</taxon>
        <taxon>Metazoa</taxon>
        <taxon>Ecdysozoa</taxon>
        <taxon>Nematoda</taxon>
        <taxon>Enoplea</taxon>
        <taxon>Dorylaimia</taxon>
        <taxon>Trichinellida</taxon>
        <taxon>Trichuridae</taxon>
        <taxon>Trichuris</taxon>
    </lineage>
</organism>
<dbReference type="AlphaFoldDB" id="A0A5S6R551"/>
<evidence type="ECO:0000256" key="1">
    <source>
        <dbReference type="SAM" id="MobiDB-lite"/>
    </source>
</evidence>
<sequence>MAQPTARTKQSRSKTEPENQRHAAALANGLNDDLRLTKLPIFLEGTALLLYEEVTEGRQLKYAEVKEAPLKRFERPEQEKARRISVRLCCTSASTSKARCPISTGGEQQVLRRVQDNLSFSDLVRKAHDMIVSKNYKTNASFTDSVNRGSAVVKEQ</sequence>
<proteinExistence type="predicted"/>
<keyword evidence="2" id="KW-1185">Reference proteome</keyword>
<accession>A0A5S6R551</accession>
<feature type="region of interest" description="Disordered" evidence="1">
    <location>
        <begin position="1"/>
        <end position="20"/>
    </location>
</feature>
<protein>
    <submittedName>
        <fullName evidence="3">Uncharacterized protein</fullName>
    </submittedName>
</protein>
<evidence type="ECO:0000313" key="2">
    <source>
        <dbReference type="Proteomes" id="UP000046395"/>
    </source>
</evidence>
<dbReference type="WBParaSite" id="TMUE_3000014726.1">
    <property type="protein sequence ID" value="TMUE_3000014726.1"/>
    <property type="gene ID" value="WBGene00293181"/>
</dbReference>